<dbReference type="GO" id="GO:0005737">
    <property type="term" value="C:cytoplasm"/>
    <property type="evidence" value="ECO:0007669"/>
    <property type="project" value="TreeGrafter"/>
</dbReference>
<keyword evidence="1" id="KW-0547">Nucleotide-binding</keyword>
<gene>
    <name evidence="7" type="ORF">CIK66_13350</name>
</gene>
<evidence type="ECO:0000256" key="4">
    <source>
        <dbReference type="ARBA" id="ARBA00034320"/>
    </source>
</evidence>
<sequence length="346" mass="36309">MIPTIALTGYLGAGKTTVLNSVLRAPGARFGVVINDFGSIDVDAALITGQVDEAASISGGCLCCLPDSGGLDEALEKLSHPSLQLDAILVEASGVAEPLAVARLIGEASTHRIRPGGVIEVVDACSYLDTVDPVGPSGTRGEPPARFAAASLAVITKTALLPPEQHRSRVEEITARIRLRQPAAPILEAPHGTIDPALVADIAHREEPDGQLPLAEITRQDREERAHHDHVHADVVTVHAAGPVEPGAVLDLLEDPPAGVYRLKGTITVRAPEGDRHCAAQLVGRHLHLAPCFPGGEDGLVAIGPHLDTTSVHSRLTAALRESGTATADGLRRLDRRLRLSDRSRG</sequence>
<keyword evidence="2" id="KW-0378">Hydrolase</keyword>
<evidence type="ECO:0000256" key="1">
    <source>
        <dbReference type="ARBA" id="ARBA00022741"/>
    </source>
</evidence>
<dbReference type="Gene3D" id="3.40.50.300">
    <property type="entry name" value="P-loop containing nucleotide triphosphate hydrolases"/>
    <property type="match status" value="1"/>
</dbReference>
<comment type="similarity">
    <text evidence="4">Belongs to the SIMIBI class G3E GTPase family. ZNG1 subfamily.</text>
</comment>
<dbReference type="OrthoDB" id="9808822at2"/>
<dbReference type="Pfam" id="PF02492">
    <property type="entry name" value="cobW"/>
    <property type="match status" value="1"/>
</dbReference>
<keyword evidence="8" id="KW-1185">Reference proteome</keyword>
<comment type="caution">
    <text evidence="7">The sequence shown here is derived from an EMBL/GenBank/DDBJ whole genome shotgun (WGS) entry which is preliminary data.</text>
</comment>
<dbReference type="InterPro" id="IPR011629">
    <property type="entry name" value="CobW-like_C"/>
</dbReference>
<dbReference type="AlphaFoldDB" id="A0A2A3YH50"/>
<dbReference type="GO" id="GO:0000166">
    <property type="term" value="F:nucleotide binding"/>
    <property type="evidence" value="ECO:0007669"/>
    <property type="project" value="UniProtKB-KW"/>
</dbReference>
<dbReference type="GO" id="GO:0016787">
    <property type="term" value="F:hydrolase activity"/>
    <property type="evidence" value="ECO:0007669"/>
    <property type="project" value="UniProtKB-KW"/>
</dbReference>
<dbReference type="SMART" id="SM00833">
    <property type="entry name" value="CobW_C"/>
    <property type="match status" value="1"/>
</dbReference>
<dbReference type="InterPro" id="IPR036627">
    <property type="entry name" value="CobW-likC_sf"/>
</dbReference>
<evidence type="ECO:0000256" key="2">
    <source>
        <dbReference type="ARBA" id="ARBA00022801"/>
    </source>
</evidence>
<organism evidence="7 8">
    <name type="scientific">Brachybacterium alimentarium</name>
    <dbReference type="NCBI Taxonomy" id="47845"/>
    <lineage>
        <taxon>Bacteria</taxon>
        <taxon>Bacillati</taxon>
        <taxon>Actinomycetota</taxon>
        <taxon>Actinomycetes</taxon>
        <taxon>Micrococcales</taxon>
        <taxon>Dermabacteraceae</taxon>
        <taxon>Brachybacterium</taxon>
    </lineage>
</organism>
<evidence type="ECO:0000256" key="5">
    <source>
        <dbReference type="ARBA" id="ARBA00049117"/>
    </source>
</evidence>
<name>A0A2A3YH50_9MICO</name>
<dbReference type="SUPFAM" id="SSF52540">
    <property type="entry name" value="P-loop containing nucleoside triphosphate hydrolases"/>
    <property type="match status" value="1"/>
</dbReference>
<evidence type="ECO:0000256" key="3">
    <source>
        <dbReference type="ARBA" id="ARBA00023186"/>
    </source>
</evidence>
<feature type="domain" description="CobW C-terminal" evidence="6">
    <location>
        <begin position="233"/>
        <end position="320"/>
    </location>
</feature>
<reference evidence="7 8" key="1">
    <citation type="journal article" date="2017" name="Elife">
        <title>Extensive horizontal gene transfer in cheese-associated bacteria.</title>
        <authorList>
            <person name="Bonham K.S."/>
            <person name="Wolfe B.E."/>
            <person name="Dutton R.J."/>
        </authorList>
    </citation>
    <scope>NUCLEOTIDE SEQUENCE [LARGE SCALE GENOMIC DNA]</scope>
    <source>
        <strain evidence="7 8">341_9</strain>
    </source>
</reference>
<dbReference type="EMBL" id="NRGR01000021">
    <property type="protein sequence ID" value="PCC38624.1"/>
    <property type="molecule type" value="Genomic_DNA"/>
</dbReference>
<accession>A0A2A3YH50</accession>
<dbReference type="Pfam" id="PF07683">
    <property type="entry name" value="CobW_C"/>
    <property type="match status" value="1"/>
</dbReference>
<dbReference type="Gene3D" id="3.30.1220.10">
    <property type="entry name" value="CobW-like, C-terminal domain"/>
    <property type="match status" value="1"/>
</dbReference>
<evidence type="ECO:0000313" key="7">
    <source>
        <dbReference type="EMBL" id="PCC38624.1"/>
    </source>
</evidence>
<dbReference type="InterPro" id="IPR051316">
    <property type="entry name" value="Zinc-reg_GTPase_activator"/>
</dbReference>
<dbReference type="InterPro" id="IPR027417">
    <property type="entry name" value="P-loop_NTPase"/>
</dbReference>
<dbReference type="SUPFAM" id="SSF90002">
    <property type="entry name" value="Hypothetical protein YjiA, C-terminal domain"/>
    <property type="match status" value="1"/>
</dbReference>
<comment type="catalytic activity">
    <reaction evidence="5">
        <text>GTP + H2O = GDP + phosphate + H(+)</text>
        <dbReference type="Rhea" id="RHEA:19669"/>
        <dbReference type="ChEBI" id="CHEBI:15377"/>
        <dbReference type="ChEBI" id="CHEBI:15378"/>
        <dbReference type="ChEBI" id="CHEBI:37565"/>
        <dbReference type="ChEBI" id="CHEBI:43474"/>
        <dbReference type="ChEBI" id="CHEBI:58189"/>
    </reaction>
    <physiologicalReaction direction="left-to-right" evidence="5">
        <dbReference type="Rhea" id="RHEA:19670"/>
    </physiologicalReaction>
</comment>
<dbReference type="InterPro" id="IPR003495">
    <property type="entry name" value="CobW/HypB/UreG_nucleotide-bd"/>
</dbReference>
<dbReference type="Proteomes" id="UP000218598">
    <property type="component" value="Unassembled WGS sequence"/>
</dbReference>
<dbReference type="PANTHER" id="PTHR13748">
    <property type="entry name" value="COBW-RELATED"/>
    <property type="match status" value="1"/>
</dbReference>
<evidence type="ECO:0000313" key="8">
    <source>
        <dbReference type="Proteomes" id="UP000218598"/>
    </source>
</evidence>
<evidence type="ECO:0000259" key="6">
    <source>
        <dbReference type="SMART" id="SM00833"/>
    </source>
</evidence>
<keyword evidence="3" id="KW-0143">Chaperone</keyword>
<dbReference type="PANTHER" id="PTHR13748:SF62">
    <property type="entry name" value="COBW DOMAIN-CONTAINING PROTEIN"/>
    <property type="match status" value="1"/>
</dbReference>
<protein>
    <submittedName>
        <fullName evidence="7">Cobalamin biosynthesis protein CobW</fullName>
    </submittedName>
</protein>
<proteinExistence type="inferred from homology"/>